<dbReference type="AlphaFoldDB" id="A0AAV9M0V2"/>
<evidence type="ECO:0008006" key="3">
    <source>
        <dbReference type="Google" id="ProtNLM"/>
    </source>
</evidence>
<comment type="caution">
    <text evidence="1">The sequence shown here is derived from an EMBL/GenBank/DDBJ whole genome shotgun (WGS) entry which is preliminary data.</text>
</comment>
<protein>
    <recommendedName>
        <fullName evidence="3">Gag-pol polyprotein</fullName>
    </recommendedName>
</protein>
<keyword evidence="2" id="KW-1185">Reference proteome</keyword>
<accession>A0AAV9M0V2</accession>
<gene>
    <name evidence="1" type="ORF">R3W88_024341</name>
</gene>
<sequence length="115" mass="13462">MLAQVVMVQANREVVAPMNPNVNLAASRVKDFSRINPPEFHGSKVEEDPHRFIDEVYKILDIMGVSSKEKVELATYQLNDVSEVWYDFRKRGRPIGVYPIEWEMFKSAFLDRFFH</sequence>
<dbReference type="Proteomes" id="UP001311915">
    <property type="component" value="Unassembled WGS sequence"/>
</dbReference>
<dbReference type="EMBL" id="JAWPEI010000003">
    <property type="protein sequence ID" value="KAK4731353.1"/>
    <property type="molecule type" value="Genomic_DNA"/>
</dbReference>
<proteinExistence type="predicted"/>
<reference evidence="1 2" key="1">
    <citation type="submission" date="2023-10" db="EMBL/GenBank/DDBJ databases">
        <title>Genome-Wide Identification Analysis in wild type Solanum Pinnatisectum Reveals Some Genes Defensing Phytophthora Infestans.</title>
        <authorList>
            <person name="Sun C."/>
        </authorList>
    </citation>
    <scope>NUCLEOTIDE SEQUENCE [LARGE SCALE GENOMIC DNA]</scope>
    <source>
        <strain evidence="1">LQN</strain>
        <tissue evidence="1">Leaf</tissue>
    </source>
</reference>
<evidence type="ECO:0000313" key="2">
    <source>
        <dbReference type="Proteomes" id="UP001311915"/>
    </source>
</evidence>
<name>A0AAV9M0V2_9SOLN</name>
<organism evidence="1 2">
    <name type="scientific">Solanum pinnatisectum</name>
    <name type="common">tansyleaf nightshade</name>
    <dbReference type="NCBI Taxonomy" id="50273"/>
    <lineage>
        <taxon>Eukaryota</taxon>
        <taxon>Viridiplantae</taxon>
        <taxon>Streptophyta</taxon>
        <taxon>Embryophyta</taxon>
        <taxon>Tracheophyta</taxon>
        <taxon>Spermatophyta</taxon>
        <taxon>Magnoliopsida</taxon>
        <taxon>eudicotyledons</taxon>
        <taxon>Gunneridae</taxon>
        <taxon>Pentapetalae</taxon>
        <taxon>asterids</taxon>
        <taxon>lamiids</taxon>
        <taxon>Solanales</taxon>
        <taxon>Solanaceae</taxon>
        <taxon>Solanoideae</taxon>
        <taxon>Solaneae</taxon>
        <taxon>Solanum</taxon>
    </lineage>
</organism>
<evidence type="ECO:0000313" key="1">
    <source>
        <dbReference type="EMBL" id="KAK4731353.1"/>
    </source>
</evidence>